<reference evidence="2 3" key="1">
    <citation type="submission" date="2015-05" db="EMBL/GenBank/DDBJ databases">
        <title>Distinctive expansion of gene families associated with plant cell wall degradation and secondary metabolism in the genomes of grapevine trunk pathogens.</title>
        <authorList>
            <person name="Lawrence D.P."/>
            <person name="Travadon R."/>
            <person name="Rolshausen P.E."/>
            <person name="Baumgartner K."/>
        </authorList>
    </citation>
    <scope>NUCLEOTIDE SEQUENCE [LARGE SCALE GENOMIC DNA]</scope>
    <source>
        <strain evidence="2">UCRPC4</strain>
    </source>
</reference>
<feature type="region of interest" description="Disordered" evidence="1">
    <location>
        <begin position="262"/>
        <end position="303"/>
    </location>
</feature>
<gene>
    <name evidence="2" type="ORF">UCRPC4_g00264</name>
</gene>
<keyword evidence="3" id="KW-1185">Reference proteome</keyword>
<dbReference type="Proteomes" id="UP000053317">
    <property type="component" value="Unassembled WGS sequence"/>
</dbReference>
<evidence type="ECO:0008006" key="4">
    <source>
        <dbReference type="Google" id="ProtNLM"/>
    </source>
</evidence>
<dbReference type="EMBL" id="LCWF01000006">
    <property type="protein sequence ID" value="KKY29075.1"/>
    <property type="molecule type" value="Genomic_DNA"/>
</dbReference>
<sequence length="324" mass="36734">MPIVNSTTSLSQGIFRFFDLPSEIRDTIYSLALFAKPGKHLKIRRRRRGGQPRLSLFLVSHRMHEEASYNFYTNQVFRIFQVQDFQPLPTVRDLTPRYRELITSVELILGPGWTSPPKDWKVGPSLGLQELRRVKTLQIFVELDPSHPSLRGFRVSEDFYTNFAGDLLHDILAAMPVVQHVQIDSNPSVEANGPLVSRLLAEIAWAKCLVHWGRGPKGRASDNVFAELLPRIEPWLKPKFPDRPDDGIPYITIDEQGRYILSAPSRLPTPPPDEDADEAAGAGDLPDEREHELGTIEEVGEESDQCAVIDNLTAQMDRLRPIRE</sequence>
<dbReference type="AlphaFoldDB" id="A0A0G2HL82"/>
<comment type="caution">
    <text evidence="2">The sequence shown here is derived from an EMBL/GenBank/DDBJ whole genome shotgun (WGS) entry which is preliminary data.</text>
</comment>
<proteinExistence type="predicted"/>
<accession>A0A0G2HL82</accession>
<organism evidence="2 3">
    <name type="scientific">Phaeomoniella chlamydospora</name>
    <name type="common">Phaeoacremonium chlamydosporum</name>
    <dbReference type="NCBI Taxonomy" id="158046"/>
    <lineage>
        <taxon>Eukaryota</taxon>
        <taxon>Fungi</taxon>
        <taxon>Dikarya</taxon>
        <taxon>Ascomycota</taxon>
        <taxon>Pezizomycotina</taxon>
        <taxon>Eurotiomycetes</taxon>
        <taxon>Chaetothyriomycetidae</taxon>
        <taxon>Phaeomoniellales</taxon>
        <taxon>Phaeomoniellaceae</taxon>
        <taxon>Phaeomoniella</taxon>
    </lineage>
</organism>
<evidence type="ECO:0000313" key="3">
    <source>
        <dbReference type="Proteomes" id="UP000053317"/>
    </source>
</evidence>
<dbReference type="PANTHER" id="PTHR42085:SF2">
    <property type="entry name" value="F-BOX DOMAIN-CONTAINING PROTEIN"/>
    <property type="match status" value="1"/>
</dbReference>
<dbReference type="OrthoDB" id="5372935at2759"/>
<protein>
    <recommendedName>
        <fullName evidence="4">F-box domain-containing protein</fullName>
    </recommendedName>
</protein>
<evidence type="ECO:0000256" key="1">
    <source>
        <dbReference type="SAM" id="MobiDB-lite"/>
    </source>
</evidence>
<evidence type="ECO:0000313" key="2">
    <source>
        <dbReference type="EMBL" id="KKY29075.1"/>
    </source>
</evidence>
<name>A0A0G2HL82_PHACM</name>
<dbReference type="InterPro" id="IPR038883">
    <property type="entry name" value="AN11006-like"/>
</dbReference>
<reference evidence="2 3" key="2">
    <citation type="submission" date="2015-05" db="EMBL/GenBank/DDBJ databases">
        <authorList>
            <person name="Morales-Cruz A."/>
            <person name="Amrine K.C."/>
            <person name="Cantu D."/>
        </authorList>
    </citation>
    <scope>NUCLEOTIDE SEQUENCE [LARGE SCALE GENOMIC DNA]</scope>
    <source>
        <strain evidence="2">UCRPC4</strain>
    </source>
</reference>
<dbReference type="PANTHER" id="PTHR42085">
    <property type="entry name" value="F-BOX DOMAIN-CONTAINING PROTEIN"/>
    <property type="match status" value="1"/>
</dbReference>